<dbReference type="InterPro" id="IPR033479">
    <property type="entry name" value="dCache_1"/>
</dbReference>
<keyword evidence="8 10" id="KW-0807">Transducer</keyword>
<dbReference type="GO" id="GO:0005886">
    <property type="term" value="C:plasma membrane"/>
    <property type="evidence" value="ECO:0007669"/>
    <property type="project" value="UniProtKB-SubCell"/>
</dbReference>
<evidence type="ECO:0000256" key="5">
    <source>
        <dbReference type="ARBA" id="ARBA00022692"/>
    </source>
</evidence>
<evidence type="ECO:0000256" key="3">
    <source>
        <dbReference type="ARBA" id="ARBA00022481"/>
    </source>
</evidence>
<dbReference type="PANTHER" id="PTHR32089">
    <property type="entry name" value="METHYL-ACCEPTING CHEMOTAXIS PROTEIN MCPB"/>
    <property type="match status" value="1"/>
</dbReference>
<keyword evidence="15" id="KW-1185">Reference proteome</keyword>
<evidence type="ECO:0000259" key="12">
    <source>
        <dbReference type="PROSITE" id="PS50111"/>
    </source>
</evidence>
<evidence type="ECO:0000256" key="6">
    <source>
        <dbReference type="ARBA" id="ARBA00022989"/>
    </source>
</evidence>
<dbReference type="Pfam" id="PF00672">
    <property type="entry name" value="HAMP"/>
    <property type="match status" value="1"/>
</dbReference>
<dbReference type="SMART" id="SM00283">
    <property type="entry name" value="MA"/>
    <property type="match status" value="1"/>
</dbReference>
<dbReference type="AlphaFoldDB" id="A0A653IGC1"/>
<keyword evidence="4" id="KW-0145">Chemotaxis</keyword>
<dbReference type="RefSeq" id="WP_159173991.1">
    <property type="nucleotide sequence ID" value="NZ_LR732312.1"/>
</dbReference>
<evidence type="ECO:0000313" key="14">
    <source>
        <dbReference type="EMBL" id="VWX38321.1"/>
    </source>
</evidence>
<dbReference type="Gene3D" id="6.10.340.10">
    <property type="match status" value="1"/>
</dbReference>
<dbReference type="PROSITE" id="PS50111">
    <property type="entry name" value="CHEMOTAXIS_TRANSDUC_2"/>
    <property type="match status" value="1"/>
</dbReference>
<dbReference type="Gene3D" id="1.10.287.950">
    <property type="entry name" value="Methyl-accepting chemotaxis protein"/>
    <property type="match status" value="1"/>
</dbReference>
<dbReference type="EMBL" id="CABWKQ010000032">
    <property type="protein sequence ID" value="VWX38321.1"/>
    <property type="molecule type" value="Genomic_DNA"/>
</dbReference>
<dbReference type="SUPFAM" id="SSF58104">
    <property type="entry name" value="Methyl-accepting chemotaxis protein (MCP) signaling domain"/>
    <property type="match status" value="1"/>
</dbReference>
<evidence type="ECO:0000256" key="7">
    <source>
        <dbReference type="ARBA" id="ARBA00023136"/>
    </source>
</evidence>
<dbReference type="GO" id="GO:0007165">
    <property type="term" value="P:signal transduction"/>
    <property type="evidence" value="ECO:0007669"/>
    <property type="project" value="UniProtKB-KW"/>
</dbReference>
<dbReference type="Gene3D" id="3.30.450.20">
    <property type="entry name" value="PAS domain"/>
    <property type="match status" value="1"/>
</dbReference>
<dbReference type="Pfam" id="PF02743">
    <property type="entry name" value="dCache_1"/>
    <property type="match status" value="1"/>
</dbReference>
<evidence type="ECO:0000256" key="2">
    <source>
        <dbReference type="ARBA" id="ARBA00022475"/>
    </source>
</evidence>
<evidence type="ECO:0000313" key="15">
    <source>
        <dbReference type="Proteomes" id="UP000439752"/>
    </source>
</evidence>
<feature type="transmembrane region" description="Helical" evidence="11">
    <location>
        <begin position="278"/>
        <end position="301"/>
    </location>
</feature>
<dbReference type="CDD" id="cd18773">
    <property type="entry name" value="PDC1_HK_sensor"/>
    <property type="match status" value="1"/>
</dbReference>
<organism evidence="14 15">
    <name type="scientific">Exiguobacterium oxidotolerans</name>
    <dbReference type="NCBI Taxonomy" id="223958"/>
    <lineage>
        <taxon>Bacteria</taxon>
        <taxon>Bacillati</taxon>
        <taxon>Bacillota</taxon>
        <taxon>Bacilli</taxon>
        <taxon>Bacillales</taxon>
        <taxon>Bacillales Family XII. Incertae Sedis</taxon>
        <taxon>Exiguobacterium</taxon>
    </lineage>
</organism>
<dbReference type="PANTHER" id="PTHR32089:SF114">
    <property type="entry name" value="METHYL-ACCEPTING CHEMOTAXIS PROTEIN MCPB"/>
    <property type="match status" value="1"/>
</dbReference>
<comment type="similarity">
    <text evidence="9">Belongs to the methyl-accepting chemotaxis (MCP) protein family.</text>
</comment>
<name>A0A653IGC1_9BACL</name>
<comment type="subcellular location">
    <subcellularLocation>
        <location evidence="1">Cell membrane</location>
        <topology evidence="1">Multi-pass membrane protein</topology>
    </subcellularLocation>
</comment>
<evidence type="ECO:0000256" key="8">
    <source>
        <dbReference type="ARBA" id="ARBA00023224"/>
    </source>
</evidence>
<dbReference type="CDD" id="cd06225">
    <property type="entry name" value="HAMP"/>
    <property type="match status" value="1"/>
</dbReference>
<feature type="domain" description="Methyl-accepting transducer" evidence="12">
    <location>
        <begin position="373"/>
        <end position="609"/>
    </location>
</feature>
<gene>
    <name evidence="14" type="primary">mcpB</name>
    <name evidence="14" type="ORF">EXIGUO9Y_380084</name>
</gene>
<dbReference type="InterPro" id="IPR004089">
    <property type="entry name" value="MCPsignal_dom"/>
</dbReference>
<keyword evidence="3" id="KW-0488">Methylation</keyword>
<dbReference type="GO" id="GO:0006935">
    <property type="term" value="P:chemotaxis"/>
    <property type="evidence" value="ECO:0007669"/>
    <property type="project" value="UniProtKB-KW"/>
</dbReference>
<keyword evidence="6 11" id="KW-1133">Transmembrane helix</keyword>
<feature type="domain" description="HAMP" evidence="13">
    <location>
        <begin position="302"/>
        <end position="354"/>
    </location>
</feature>
<accession>A0A653IGC1</accession>
<evidence type="ECO:0000256" key="4">
    <source>
        <dbReference type="ARBA" id="ARBA00022500"/>
    </source>
</evidence>
<dbReference type="Proteomes" id="UP000439752">
    <property type="component" value="Unassembled WGS sequence"/>
</dbReference>
<evidence type="ECO:0000256" key="1">
    <source>
        <dbReference type="ARBA" id="ARBA00004651"/>
    </source>
</evidence>
<evidence type="ECO:0000259" key="13">
    <source>
        <dbReference type="PROSITE" id="PS50885"/>
    </source>
</evidence>
<dbReference type="InterPro" id="IPR029151">
    <property type="entry name" value="Sensor-like_sf"/>
</dbReference>
<dbReference type="CDD" id="cd11386">
    <property type="entry name" value="MCP_signal"/>
    <property type="match status" value="1"/>
</dbReference>
<reference evidence="14 15" key="1">
    <citation type="submission" date="2019-10" db="EMBL/GenBank/DDBJ databases">
        <authorList>
            <person name="Karimi E."/>
        </authorList>
    </citation>
    <scope>NUCLEOTIDE SEQUENCE [LARGE SCALE GENOMIC DNA]</scope>
    <source>
        <strain evidence="14">Exiguobacterium sp. 9Y</strain>
    </source>
</reference>
<evidence type="ECO:0000256" key="11">
    <source>
        <dbReference type="SAM" id="Phobius"/>
    </source>
</evidence>
<dbReference type="SMART" id="SM00304">
    <property type="entry name" value="HAMP"/>
    <property type="match status" value="1"/>
</dbReference>
<dbReference type="SUPFAM" id="SSF103190">
    <property type="entry name" value="Sensory domain-like"/>
    <property type="match status" value="1"/>
</dbReference>
<dbReference type="PROSITE" id="PS50885">
    <property type="entry name" value="HAMP"/>
    <property type="match status" value="1"/>
</dbReference>
<keyword evidence="5 11" id="KW-0812">Transmembrane</keyword>
<dbReference type="InterPro" id="IPR003660">
    <property type="entry name" value="HAMP_dom"/>
</dbReference>
<evidence type="ECO:0000256" key="9">
    <source>
        <dbReference type="ARBA" id="ARBA00029447"/>
    </source>
</evidence>
<sequence length="659" mass="71662">MEQTKKRTISIKQKLILTSLLLLLIPSLLIGFVAYNQAKQKITDQILQSAHAGVDRMNDEITNIIDPVRRDVAFFADRIDGMLYQKGKQNLALKEKMTEYLDTHPQAANIYYATTEGDMTIYPEQTMPDDYDPRERSWYQAAENAGGKVVITDPYVDAASGKMMVTLSQTGGNGRGVIAVDVDVDRISEIAKKVKIGQEGYVTILDSNKNFVTHPTKKAGEKASGEWVTSLYAGKNGQFSYEFENQGKKMDYMTNSLTGWKVAGTLYDKEITNETSGILWTTLAVIAGTFLLAAVLLYFILRSILRPLSRLTESADRIKEGDLTEQVIVESNDEIGQVAQSFNVMVTSLRSIVTNLDQSIGQVAASSEELMANAAQTTAASEQIAGSVQQMAAGADHSKRQLEGNAVSLQAITSGVMRIAESSTNVSELSRATALEAEDGTIAVGKNVTQMKAIDASVENFGEVIQSLAHRSNEIGKIVDVINGIAAQTNLLALNAAIEAARAGENGKGFAVVASEVRKLAEQSQASTKQISGLITNIKQETERSVSLMKEVSHHTKAGLETTEDSAERFKKIMLRTQEMTPRIEDVTATVEEIAANVQEVSASATEIAHIADENSTASERVATTTEEQLGSMEEISQSAKALSDMAEELQEMVTQFRV</sequence>
<evidence type="ECO:0000256" key="10">
    <source>
        <dbReference type="PROSITE-ProRule" id="PRU00284"/>
    </source>
</evidence>
<keyword evidence="7 11" id="KW-0472">Membrane</keyword>
<dbReference type="CDD" id="cd12912">
    <property type="entry name" value="PDC2_MCP_like"/>
    <property type="match status" value="1"/>
</dbReference>
<keyword evidence="2" id="KW-1003">Cell membrane</keyword>
<proteinExistence type="inferred from homology"/>
<dbReference type="Pfam" id="PF00015">
    <property type="entry name" value="MCPsignal"/>
    <property type="match status" value="1"/>
</dbReference>
<protein>
    <submittedName>
        <fullName evidence="14">Methyl-accepting chemotaxis protein</fullName>
    </submittedName>
</protein>